<feature type="domain" description="DUF6598" evidence="2">
    <location>
        <begin position="261"/>
        <end position="455"/>
    </location>
</feature>
<reference evidence="3 4" key="1">
    <citation type="journal article" date="2010" name="Nature">
        <title>Genome sequencing and analysis of the model grass Brachypodium distachyon.</title>
        <authorList>
            <consortium name="International Brachypodium Initiative"/>
        </authorList>
    </citation>
    <scope>NUCLEOTIDE SEQUENCE [LARGE SCALE GENOMIC DNA]</scope>
    <source>
        <strain evidence="3 4">Bd21</strain>
    </source>
</reference>
<dbReference type="PANTHER" id="PTHR33065:SF158">
    <property type="entry name" value="DUF6598 DOMAIN-CONTAINING PROTEIN"/>
    <property type="match status" value="1"/>
</dbReference>
<keyword evidence="5" id="KW-1185">Reference proteome</keyword>
<protein>
    <recommendedName>
        <fullName evidence="2">DUF6598 domain-containing protein</fullName>
    </recommendedName>
</protein>
<name>A0A2K2CGR3_BRADI</name>
<dbReference type="PANTHER" id="PTHR33065">
    <property type="entry name" value="OS07G0486400 PROTEIN"/>
    <property type="match status" value="1"/>
</dbReference>
<evidence type="ECO:0000313" key="5">
    <source>
        <dbReference type="Proteomes" id="UP000008810"/>
    </source>
</evidence>
<reference evidence="4" key="3">
    <citation type="submission" date="2018-08" db="UniProtKB">
        <authorList>
            <consortium name="EnsemblPlants"/>
        </authorList>
    </citation>
    <scope>IDENTIFICATION</scope>
    <source>
        <strain evidence="4">cv. Bd21</strain>
    </source>
</reference>
<dbReference type="EnsemblPlants" id="PNT61222">
    <property type="protein sequence ID" value="PNT61222"/>
    <property type="gene ID" value="BRADI_5g12285v3"/>
</dbReference>
<feature type="compositionally biased region" description="Basic and acidic residues" evidence="1">
    <location>
        <begin position="27"/>
        <end position="38"/>
    </location>
</feature>
<dbReference type="EMBL" id="CM000884">
    <property type="protein sequence ID" value="PNT61222.1"/>
    <property type="molecule type" value="Genomic_DNA"/>
</dbReference>
<gene>
    <name evidence="3" type="ORF">BRADI_5g12285v3</name>
</gene>
<sequence>MADGGEEEVVPTGQMPRVSASRSRRSYRGEIIKEEPRSSRLLAEGWEEEHRSSRLLAEGGEDEPRSSRLLAEGGEDEAVGGWGGEAEAGDEPEVAGEEPDEAEAWEEPDDAGPGEDPDEDEPDDAGQAGDEPPAGDGWGAGEEDLQPVQQIQMISLQVNAMTSFLMKSNMTGESSSMVIDDFVKKYCDLVAERKARDKLKLIPFQDPGEYMYEYYRHCPHQEEKEKELTRSAKEIETEEITYAKYRMSKKCLFASGVFDTIIELRVKGRTKSRDRALINRVYRYIHHSNGLFTIPFRNCLCRCELSLEQLGKSVQATILGVRIVKGAFKYGGRVVFCSPSHEAALVDSNGTIQEVIDPLYTQVVLLDSSHRDGGESMPMGTDGYIDLTRRVVSVELRESHIFFPQRLEETFKVVIQSYSKSFDVASQGHVKLTPKLCNISQTVCDLGDSKVEITVAWSVHVAEKLFL</sequence>
<evidence type="ECO:0000256" key="1">
    <source>
        <dbReference type="SAM" id="MobiDB-lite"/>
    </source>
</evidence>
<dbReference type="ExpressionAtlas" id="A0A2K2CGR3">
    <property type="expression patterns" value="baseline"/>
</dbReference>
<dbReference type="InterPro" id="IPR046533">
    <property type="entry name" value="DUF6598"/>
</dbReference>
<reference evidence="3" key="2">
    <citation type="submission" date="2017-06" db="EMBL/GenBank/DDBJ databases">
        <title>WGS assembly of Brachypodium distachyon.</title>
        <authorList>
            <consortium name="The International Brachypodium Initiative"/>
            <person name="Lucas S."/>
            <person name="Harmon-Smith M."/>
            <person name="Lail K."/>
            <person name="Tice H."/>
            <person name="Grimwood J."/>
            <person name="Bruce D."/>
            <person name="Barry K."/>
            <person name="Shu S."/>
            <person name="Lindquist E."/>
            <person name="Wang M."/>
            <person name="Pitluck S."/>
            <person name="Vogel J.P."/>
            <person name="Garvin D.F."/>
            <person name="Mockler T.C."/>
            <person name="Schmutz J."/>
            <person name="Rokhsar D."/>
            <person name="Bevan M.W."/>
        </authorList>
    </citation>
    <scope>NUCLEOTIDE SEQUENCE</scope>
    <source>
        <strain evidence="3">Bd21</strain>
    </source>
</reference>
<evidence type="ECO:0000313" key="3">
    <source>
        <dbReference type="EMBL" id="PNT61222.1"/>
    </source>
</evidence>
<evidence type="ECO:0000259" key="2">
    <source>
        <dbReference type="Pfam" id="PF20241"/>
    </source>
</evidence>
<dbReference type="OrthoDB" id="693963at2759"/>
<accession>A0A2K2CGR3</accession>
<dbReference type="AlphaFoldDB" id="A0A2K2CGR3"/>
<organism evidence="3">
    <name type="scientific">Brachypodium distachyon</name>
    <name type="common">Purple false brome</name>
    <name type="synonym">Trachynia distachya</name>
    <dbReference type="NCBI Taxonomy" id="15368"/>
    <lineage>
        <taxon>Eukaryota</taxon>
        <taxon>Viridiplantae</taxon>
        <taxon>Streptophyta</taxon>
        <taxon>Embryophyta</taxon>
        <taxon>Tracheophyta</taxon>
        <taxon>Spermatophyta</taxon>
        <taxon>Magnoliopsida</taxon>
        <taxon>Liliopsida</taxon>
        <taxon>Poales</taxon>
        <taxon>Poaceae</taxon>
        <taxon>BOP clade</taxon>
        <taxon>Pooideae</taxon>
        <taxon>Stipodae</taxon>
        <taxon>Brachypodieae</taxon>
        <taxon>Brachypodium</taxon>
    </lineage>
</organism>
<proteinExistence type="predicted"/>
<dbReference type="Proteomes" id="UP000008810">
    <property type="component" value="Chromosome 5"/>
</dbReference>
<dbReference type="Pfam" id="PF20241">
    <property type="entry name" value="DUF6598"/>
    <property type="match status" value="1"/>
</dbReference>
<evidence type="ECO:0000313" key="4">
    <source>
        <dbReference type="EnsemblPlants" id="PNT61222"/>
    </source>
</evidence>
<feature type="region of interest" description="Disordered" evidence="1">
    <location>
        <begin position="1"/>
        <end position="142"/>
    </location>
</feature>
<feature type="compositionally biased region" description="Acidic residues" evidence="1">
    <location>
        <begin position="87"/>
        <end position="124"/>
    </location>
</feature>
<dbReference type="Gramene" id="PNT61222">
    <property type="protein sequence ID" value="PNT61222"/>
    <property type="gene ID" value="BRADI_5g12285v3"/>
</dbReference>
<dbReference type="InParanoid" id="A0A2K2CGR3"/>